<dbReference type="PANTHER" id="PTHR14097:SF9">
    <property type="entry name" value="EPIMERASE, PUTATIVE (AFU_ORTHOLOGUE AFUA_8G07320)-RELATED"/>
    <property type="match status" value="1"/>
</dbReference>
<organism evidence="1 2">
    <name type="scientific">Extremus antarcticus</name>
    <dbReference type="NCBI Taxonomy" id="702011"/>
    <lineage>
        <taxon>Eukaryota</taxon>
        <taxon>Fungi</taxon>
        <taxon>Dikarya</taxon>
        <taxon>Ascomycota</taxon>
        <taxon>Pezizomycotina</taxon>
        <taxon>Dothideomycetes</taxon>
        <taxon>Dothideomycetidae</taxon>
        <taxon>Mycosphaerellales</taxon>
        <taxon>Extremaceae</taxon>
        <taxon>Extremus</taxon>
    </lineage>
</organism>
<dbReference type="Proteomes" id="UP001271007">
    <property type="component" value="Unassembled WGS sequence"/>
</dbReference>
<dbReference type="PANTHER" id="PTHR14097">
    <property type="entry name" value="OXIDOREDUCTASE HTATIP2"/>
    <property type="match status" value="1"/>
</dbReference>
<dbReference type="SUPFAM" id="SSF51735">
    <property type="entry name" value="NAD(P)-binding Rossmann-fold domains"/>
    <property type="match status" value="1"/>
</dbReference>
<keyword evidence="2" id="KW-1185">Reference proteome</keyword>
<evidence type="ECO:0000313" key="2">
    <source>
        <dbReference type="Proteomes" id="UP001271007"/>
    </source>
</evidence>
<accession>A0AAJ0DNJ2</accession>
<protein>
    <submittedName>
        <fullName evidence="1">Uncharacterized protein</fullName>
    </submittedName>
</protein>
<comment type="caution">
    <text evidence="1">The sequence shown here is derived from an EMBL/GenBank/DDBJ whole genome shotgun (WGS) entry which is preliminary data.</text>
</comment>
<reference evidence="1" key="1">
    <citation type="submission" date="2023-04" db="EMBL/GenBank/DDBJ databases">
        <title>Black Yeasts Isolated from many extreme environments.</title>
        <authorList>
            <person name="Coleine C."/>
            <person name="Stajich J.E."/>
            <person name="Selbmann L."/>
        </authorList>
    </citation>
    <scope>NUCLEOTIDE SEQUENCE</scope>
    <source>
        <strain evidence="1">CCFEE 5312</strain>
    </source>
</reference>
<dbReference type="InterPro" id="IPR036291">
    <property type="entry name" value="NAD(P)-bd_dom_sf"/>
</dbReference>
<name>A0AAJ0DNJ2_9PEZI</name>
<proteinExistence type="predicted"/>
<gene>
    <name evidence="1" type="ORF">LTR09_005114</name>
</gene>
<dbReference type="EMBL" id="JAWDJX010000014">
    <property type="protein sequence ID" value="KAK3053834.1"/>
    <property type="molecule type" value="Genomic_DNA"/>
</dbReference>
<dbReference type="Gene3D" id="3.40.50.720">
    <property type="entry name" value="NAD(P)-binding Rossmann-like Domain"/>
    <property type="match status" value="1"/>
</dbReference>
<sequence>MDFTIMGDLALHSFLSESSRATNSSEAIFHLIPTPSPYHPQHTTTTTMKILICGATGFIGTEMLEQCIKHNYISHIYCLTRHELPTKYSTHKKVVQLIHTDFSQYPEHLLDKLSAYKIEGCIWCLGGRTYATYKGKKEEAEMVWIHYPIQAANAFAAALATKLDPNAPPNKQKFPFRFIFVSGWGAEQDQFRGLWMWNDSRKIKGAAEKGIFDIADNSEMIGGKRCFEAIALRPGTVLAGGDAVTTLLSEAVVPVIGVDRLAKCAIKMALEGTGFPDRKVLENKDCLGDDWMMINSLTI</sequence>
<dbReference type="AlphaFoldDB" id="A0AAJ0DNJ2"/>
<evidence type="ECO:0000313" key="1">
    <source>
        <dbReference type="EMBL" id="KAK3053834.1"/>
    </source>
</evidence>